<dbReference type="GO" id="GO:0042802">
    <property type="term" value="F:identical protein binding"/>
    <property type="evidence" value="ECO:0007669"/>
    <property type="project" value="InterPro"/>
</dbReference>
<protein>
    <submittedName>
        <fullName evidence="2">Uncharacterized protein</fullName>
    </submittedName>
</protein>
<evidence type="ECO:0000313" key="3">
    <source>
        <dbReference type="Proteomes" id="UP000749559"/>
    </source>
</evidence>
<gene>
    <name evidence="2" type="ORF">OFUS_LOCUS23472</name>
</gene>
<dbReference type="SUPFAM" id="SSF54277">
    <property type="entry name" value="CAD &amp; PB1 domains"/>
    <property type="match status" value="1"/>
</dbReference>
<feature type="compositionally biased region" description="Polar residues" evidence="1">
    <location>
        <begin position="223"/>
        <end position="235"/>
    </location>
</feature>
<dbReference type="InterPro" id="IPR033512">
    <property type="entry name" value="TFG"/>
</dbReference>
<dbReference type="InterPro" id="IPR053793">
    <property type="entry name" value="PB1-like"/>
</dbReference>
<feature type="region of interest" description="Disordered" evidence="1">
    <location>
        <begin position="135"/>
        <end position="414"/>
    </location>
</feature>
<dbReference type="CDD" id="cd06401">
    <property type="entry name" value="PB1_TFG"/>
    <property type="match status" value="1"/>
</dbReference>
<feature type="compositionally biased region" description="Polar residues" evidence="1">
    <location>
        <begin position="193"/>
        <end position="205"/>
    </location>
</feature>
<reference evidence="2" key="1">
    <citation type="submission" date="2022-03" db="EMBL/GenBank/DDBJ databases">
        <authorList>
            <person name="Martin C."/>
        </authorList>
    </citation>
    <scope>NUCLEOTIDE SEQUENCE</scope>
</reference>
<organism evidence="2 3">
    <name type="scientific">Owenia fusiformis</name>
    <name type="common">Polychaete worm</name>
    <dbReference type="NCBI Taxonomy" id="6347"/>
    <lineage>
        <taxon>Eukaryota</taxon>
        <taxon>Metazoa</taxon>
        <taxon>Spiralia</taxon>
        <taxon>Lophotrochozoa</taxon>
        <taxon>Annelida</taxon>
        <taxon>Polychaeta</taxon>
        <taxon>Sedentaria</taxon>
        <taxon>Canalipalpata</taxon>
        <taxon>Sabellida</taxon>
        <taxon>Oweniida</taxon>
        <taxon>Oweniidae</taxon>
        <taxon>Owenia</taxon>
    </lineage>
</organism>
<dbReference type="OrthoDB" id="1594986at2759"/>
<dbReference type="GO" id="GO:0048208">
    <property type="term" value="P:COPII vesicle coating"/>
    <property type="evidence" value="ECO:0007669"/>
    <property type="project" value="InterPro"/>
</dbReference>
<keyword evidence="3" id="KW-1185">Reference proteome</keyword>
<dbReference type="Gene3D" id="3.10.20.90">
    <property type="entry name" value="Phosphatidylinositol 3-kinase Catalytic Subunit, Chain A, domain 1"/>
    <property type="match status" value="1"/>
</dbReference>
<evidence type="ECO:0000313" key="2">
    <source>
        <dbReference type="EMBL" id="CAH1799463.1"/>
    </source>
</evidence>
<comment type="caution">
    <text evidence="2">The sequence shown here is derived from an EMBL/GenBank/DDBJ whole genome shotgun (WGS) entry which is preliminary data.</text>
</comment>
<feature type="compositionally biased region" description="Polar residues" evidence="1">
    <location>
        <begin position="139"/>
        <end position="162"/>
    </location>
</feature>
<name>A0A8J1XJ41_OWEFU</name>
<dbReference type="PANTHER" id="PTHR15335:SF7">
    <property type="entry name" value="PROTEIN TFG"/>
    <property type="match status" value="1"/>
</dbReference>
<dbReference type="EMBL" id="CAIIXF020000011">
    <property type="protein sequence ID" value="CAH1799463.1"/>
    <property type="molecule type" value="Genomic_DNA"/>
</dbReference>
<dbReference type="InterPro" id="IPR034857">
    <property type="entry name" value="PB1_TFG"/>
</dbReference>
<dbReference type="PROSITE" id="PS51745">
    <property type="entry name" value="PB1"/>
    <property type="match status" value="1"/>
</dbReference>
<evidence type="ECO:0000256" key="1">
    <source>
        <dbReference type="SAM" id="MobiDB-lite"/>
    </source>
</evidence>
<dbReference type="SMART" id="SM00666">
    <property type="entry name" value="PB1"/>
    <property type="match status" value="1"/>
</dbReference>
<accession>A0A8J1XJ41</accession>
<dbReference type="Pfam" id="PF00564">
    <property type="entry name" value="PB1"/>
    <property type="match status" value="1"/>
</dbReference>
<feature type="compositionally biased region" description="Low complexity" evidence="1">
    <location>
        <begin position="238"/>
        <end position="317"/>
    </location>
</feature>
<dbReference type="InterPro" id="IPR000270">
    <property type="entry name" value="PB1_dom"/>
</dbReference>
<dbReference type="AlphaFoldDB" id="A0A8J1XJ41"/>
<feature type="compositionally biased region" description="Low complexity" evidence="1">
    <location>
        <begin position="325"/>
        <end position="386"/>
    </location>
</feature>
<dbReference type="Proteomes" id="UP000749559">
    <property type="component" value="Unassembled WGS sequence"/>
</dbReference>
<proteinExistence type="predicted"/>
<sequence length="414" mass="45169">MNSTSGRMGDQGFPTLDLSGKLIIKAQLGNDIRRIPIHNEDITYDELILMMQRVFRGHLDSSDEVTIKYKDDEGDLISIFDSSDLSFAIQCSRILRLTIFVNDIPKPLEDDEIKHMKSELQDIRDRVNHLLDRLEPQPRISSASVVEEQTNNQVPDSTTRNDPSPAPTSVYKPATALESKEFDPLSKQKSQEENATQNAVLSSFGHQAAEASDSAGLRPGTPDSVSSHGSATPIHQRQPPAQAPPQQQQQQYPQGYGQQQQGAQQSSYPQATQASSASQQPKATPQQPGYFPPQASQSYPSATASSQSYSGASQPSTNPSYTATSQYGQQQQQQQQYQQQPQQYAGQQSAYNQQQQYGGQAQAAYPAPQGAAQPAPSQPQPGGANPYSRGPSYGQYPRPAGNYPTPPGAQGYQQ</sequence>
<dbReference type="GO" id="GO:0070971">
    <property type="term" value="C:endoplasmic reticulum exit site"/>
    <property type="evidence" value="ECO:0007669"/>
    <property type="project" value="TreeGrafter"/>
</dbReference>
<feature type="compositionally biased region" description="Basic and acidic residues" evidence="1">
    <location>
        <begin position="178"/>
        <end position="192"/>
    </location>
</feature>
<dbReference type="PANTHER" id="PTHR15335">
    <property type="entry name" value="PROTEIN TFG"/>
    <property type="match status" value="1"/>
</dbReference>